<reference evidence="2 3" key="1">
    <citation type="submission" date="2022-03" db="EMBL/GenBank/DDBJ databases">
        <title>Genome data of Colletotrichum spp.</title>
        <authorList>
            <person name="Utami Y.D."/>
            <person name="Hiruma K."/>
        </authorList>
    </citation>
    <scope>NUCLEOTIDE SEQUENCE [LARGE SCALE GENOMIC DNA]</scope>
    <source>
        <strain evidence="2 3">MAFF 239500</strain>
    </source>
</reference>
<keyword evidence="3" id="KW-1185">Reference proteome</keyword>
<organism evidence="2 3">
    <name type="scientific">Colletotrichum spaethianum</name>
    <dbReference type="NCBI Taxonomy" id="700344"/>
    <lineage>
        <taxon>Eukaryota</taxon>
        <taxon>Fungi</taxon>
        <taxon>Dikarya</taxon>
        <taxon>Ascomycota</taxon>
        <taxon>Pezizomycotina</taxon>
        <taxon>Sordariomycetes</taxon>
        <taxon>Hypocreomycetidae</taxon>
        <taxon>Glomerellales</taxon>
        <taxon>Glomerellaceae</taxon>
        <taxon>Colletotrichum</taxon>
        <taxon>Colletotrichum spaethianum species complex</taxon>
    </lineage>
</organism>
<evidence type="ECO:0000313" key="3">
    <source>
        <dbReference type="Proteomes" id="UP001055115"/>
    </source>
</evidence>
<protein>
    <submittedName>
        <fullName evidence="2">Uncharacterized protein</fullName>
    </submittedName>
</protein>
<proteinExistence type="predicted"/>
<feature type="region of interest" description="Disordered" evidence="1">
    <location>
        <begin position="1"/>
        <end position="86"/>
    </location>
</feature>
<dbReference type="AlphaFoldDB" id="A0AA37PCI0"/>
<feature type="compositionally biased region" description="Basic and acidic residues" evidence="1">
    <location>
        <begin position="46"/>
        <end position="68"/>
    </location>
</feature>
<comment type="caution">
    <text evidence="2">The sequence shown here is derived from an EMBL/GenBank/DDBJ whole genome shotgun (WGS) entry which is preliminary data.</text>
</comment>
<evidence type="ECO:0000256" key="1">
    <source>
        <dbReference type="SAM" id="MobiDB-lite"/>
    </source>
</evidence>
<name>A0AA37PCI0_9PEZI</name>
<dbReference type="RefSeq" id="XP_049132037.1">
    <property type="nucleotide sequence ID" value="XM_049276080.1"/>
</dbReference>
<dbReference type="EMBL" id="BQXU01000031">
    <property type="protein sequence ID" value="GKT49687.1"/>
    <property type="molecule type" value="Genomic_DNA"/>
</dbReference>
<dbReference type="GeneID" id="73330670"/>
<dbReference type="Proteomes" id="UP001055115">
    <property type="component" value="Unassembled WGS sequence"/>
</dbReference>
<accession>A0AA37PCI0</accession>
<evidence type="ECO:0000313" key="2">
    <source>
        <dbReference type="EMBL" id="GKT49687.1"/>
    </source>
</evidence>
<sequence length="86" mass="9288">MAPPLASAQPEHRTSDPSSPQPAGAQAGHVDKNRKSLRSSMTASEAKGDNSRKSRPSRRAEKETEAPKLRMRTKFLKVPPKVPTGA</sequence>
<gene>
    <name evidence="2" type="ORF">ColSpa_09868</name>
</gene>